<dbReference type="KEGG" id="jeo:JMA_38700"/>
<feature type="transmembrane region" description="Helical" evidence="1">
    <location>
        <begin position="6"/>
        <end position="24"/>
    </location>
</feature>
<geneLocation type="plasmid" evidence="3"/>
<sequence>MITWIIVYAVTLTTVSSPFILHQVKSKWTKKLMKEDGIHVQEDSLYPTYNSLKIARLKVRTIFSLVFIAPLVTSFLANTLSLTDSSYTVLFHVIAWILILLGIESYFQFRNDMQERKPERIFYRQIVPKEFEVYLTMMKKKGRRDIISHRLFNKNSYVDYGTVEYALFSSLQKEIREWTILHLMDKTDEVLELIKEMEGKKAEHSKIVKYKKEQLLLLEERIDNLFEKLRHPSPEKVSDVPQIENLLDFTSLDNKTSLERPELVELKKMLKKDLPEDLREFIQLTIVEIEQNQLNEKKERRKQADIMEAKAVVKTARMINGLEDKKGE</sequence>
<dbReference type="EMBL" id="CP009417">
    <property type="protein sequence ID" value="AJD93188.1"/>
    <property type="molecule type" value="Genomic_DNA"/>
</dbReference>
<dbReference type="BioCyc" id="JESP1508404:G14D9-13154-MONOMER"/>
<organism evidence="2 3">
    <name type="scientific">Jeotgalibacillus malaysiensis</name>
    <dbReference type="NCBI Taxonomy" id="1508404"/>
    <lineage>
        <taxon>Bacteria</taxon>
        <taxon>Bacillati</taxon>
        <taxon>Bacillota</taxon>
        <taxon>Bacilli</taxon>
        <taxon>Bacillales</taxon>
        <taxon>Caryophanaceae</taxon>
        <taxon>Jeotgalibacillus</taxon>
    </lineage>
</organism>
<dbReference type="AlphaFoldDB" id="A0A0B5AX93"/>
<proteinExistence type="predicted"/>
<reference evidence="2 3" key="1">
    <citation type="submission" date="2014-08" db="EMBL/GenBank/DDBJ databases">
        <title>Complete genome of a marine bacteria Jeotgalibacillus malaysiensis.</title>
        <authorList>
            <person name="Yaakop A.S."/>
            <person name="Chan K.-G."/>
            <person name="Goh K.M."/>
        </authorList>
    </citation>
    <scope>NUCLEOTIDE SEQUENCE [LARGE SCALE GENOMIC DNA]</scope>
    <source>
        <strain evidence="2 3">D5</strain>
        <plasmid evidence="3">Plasmid</plasmid>
    </source>
</reference>
<dbReference type="Proteomes" id="UP000031449">
    <property type="component" value="Plasmid unnamed"/>
</dbReference>
<keyword evidence="1" id="KW-0472">Membrane</keyword>
<gene>
    <name evidence="2" type="ORF">JMA_38700</name>
</gene>
<evidence type="ECO:0000313" key="2">
    <source>
        <dbReference type="EMBL" id="AJD93188.1"/>
    </source>
</evidence>
<name>A0A0B5AX93_9BACL</name>
<dbReference type="HOGENOM" id="CLU_885039_0_0_9"/>
<evidence type="ECO:0000256" key="1">
    <source>
        <dbReference type="SAM" id="Phobius"/>
    </source>
</evidence>
<keyword evidence="2" id="KW-0614">Plasmid</keyword>
<protein>
    <submittedName>
        <fullName evidence="2">Uncharacterized protein</fullName>
    </submittedName>
</protein>
<accession>A0A0B5AX93</accession>
<keyword evidence="3" id="KW-1185">Reference proteome</keyword>
<keyword evidence="1" id="KW-1133">Transmembrane helix</keyword>
<feature type="transmembrane region" description="Helical" evidence="1">
    <location>
        <begin position="62"/>
        <end position="83"/>
    </location>
</feature>
<keyword evidence="1" id="KW-0812">Transmembrane</keyword>
<evidence type="ECO:0000313" key="3">
    <source>
        <dbReference type="Proteomes" id="UP000031449"/>
    </source>
</evidence>
<feature type="transmembrane region" description="Helical" evidence="1">
    <location>
        <begin position="89"/>
        <end position="107"/>
    </location>
</feature>